<organism evidence="1 2">
    <name type="scientific">Populus alba</name>
    <name type="common">White poplar</name>
    <dbReference type="NCBI Taxonomy" id="43335"/>
    <lineage>
        <taxon>Eukaryota</taxon>
        <taxon>Viridiplantae</taxon>
        <taxon>Streptophyta</taxon>
        <taxon>Embryophyta</taxon>
        <taxon>Tracheophyta</taxon>
        <taxon>Spermatophyta</taxon>
        <taxon>Magnoliopsida</taxon>
        <taxon>eudicotyledons</taxon>
        <taxon>Gunneridae</taxon>
        <taxon>Pentapetalae</taxon>
        <taxon>rosids</taxon>
        <taxon>fabids</taxon>
        <taxon>Malpighiales</taxon>
        <taxon>Salicaceae</taxon>
        <taxon>Saliceae</taxon>
        <taxon>Populus</taxon>
    </lineage>
</organism>
<reference evidence="1 2" key="1">
    <citation type="journal article" date="2024" name="Plant Biotechnol. J.">
        <title>Genome and CRISPR/Cas9 system of a widespread forest tree (Populus alba) in the world.</title>
        <authorList>
            <person name="Liu Y.J."/>
            <person name="Jiang P.F."/>
            <person name="Han X.M."/>
            <person name="Li X.Y."/>
            <person name="Wang H.M."/>
            <person name="Wang Y.J."/>
            <person name="Wang X.X."/>
            <person name="Zeng Q.Y."/>
        </authorList>
    </citation>
    <scope>NUCLEOTIDE SEQUENCE [LARGE SCALE GENOMIC DNA]</scope>
    <source>
        <strain evidence="2">cv. PAL-ZL1</strain>
    </source>
</reference>
<evidence type="ECO:0000313" key="1">
    <source>
        <dbReference type="EMBL" id="KAL3566048.1"/>
    </source>
</evidence>
<comment type="caution">
    <text evidence="1">The sequence shown here is derived from an EMBL/GenBank/DDBJ whole genome shotgun (WGS) entry which is preliminary data.</text>
</comment>
<dbReference type="Proteomes" id="UP000309997">
    <property type="component" value="Unassembled WGS sequence"/>
</dbReference>
<protein>
    <submittedName>
        <fullName evidence="1">Uncharacterized protein</fullName>
    </submittedName>
</protein>
<name>A0ACC4AIP2_POPAL</name>
<sequence>MMMMMKKKKAKLGGPLGNDLKRRDSTLFLMGRQTFGFYTNEKTVFTPLRESEPSILLTKTPSGNGDLSFLSLFHLLLPFISAWKFSTLFRIYSRISNEEFEEGPGSPSALNMMVSVPLRKVKVPQFYASMDNYHGVDL</sequence>
<proteinExistence type="predicted"/>
<evidence type="ECO:0000313" key="2">
    <source>
        <dbReference type="Proteomes" id="UP000309997"/>
    </source>
</evidence>
<dbReference type="EMBL" id="RCHU02000018">
    <property type="protein sequence ID" value="KAL3566048.1"/>
    <property type="molecule type" value="Genomic_DNA"/>
</dbReference>
<gene>
    <name evidence="1" type="ORF">D5086_031463</name>
</gene>
<keyword evidence="2" id="KW-1185">Reference proteome</keyword>
<accession>A0ACC4AIP2</accession>